<dbReference type="EMBL" id="KN121943">
    <property type="protein sequence ID" value="KFO34494.1"/>
    <property type="molecule type" value="Genomic_DNA"/>
</dbReference>
<sequence>MLRLLSRQTGVLRHEPLRSGVLPATVLPVLPLPRLWISVASTATDSDSKVVSLLDCEPGAHSGPAGDTASLALVLRDEAGSEALVSEPGGHICQHPNDITAVASSEFLGPWT</sequence>
<evidence type="ECO:0000313" key="1">
    <source>
        <dbReference type="EMBL" id="KFO34494.1"/>
    </source>
</evidence>
<accession>A0A091DQT5</accession>
<organism evidence="1 2">
    <name type="scientific">Fukomys damarensis</name>
    <name type="common">Damaraland mole rat</name>
    <name type="synonym">Cryptomys damarensis</name>
    <dbReference type="NCBI Taxonomy" id="885580"/>
    <lineage>
        <taxon>Eukaryota</taxon>
        <taxon>Metazoa</taxon>
        <taxon>Chordata</taxon>
        <taxon>Craniata</taxon>
        <taxon>Vertebrata</taxon>
        <taxon>Euteleostomi</taxon>
        <taxon>Mammalia</taxon>
        <taxon>Eutheria</taxon>
        <taxon>Euarchontoglires</taxon>
        <taxon>Glires</taxon>
        <taxon>Rodentia</taxon>
        <taxon>Hystricomorpha</taxon>
        <taxon>Bathyergidae</taxon>
        <taxon>Fukomys</taxon>
    </lineage>
</organism>
<proteinExistence type="predicted"/>
<gene>
    <name evidence="1" type="ORF">H920_04073</name>
</gene>
<dbReference type="Proteomes" id="UP000028990">
    <property type="component" value="Unassembled WGS sequence"/>
</dbReference>
<keyword evidence="2" id="KW-1185">Reference proteome</keyword>
<protein>
    <submittedName>
        <fullName evidence="1">Uncharacterized protein</fullName>
    </submittedName>
</protein>
<reference evidence="1 2" key="1">
    <citation type="submission" date="2013-11" db="EMBL/GenBank/DDBJ databases">
        <title>The Damaraland mole rat (Fukomys damarensis) genome and evolution of African mole rats.</title>
        <authorList>
            <person name="Gladyshev V.N."/>
            <person name="Fang X."/>
        </authorList>
    </citation>
    <scope>NUCLEOTIDE SEQUENCE [LARGE SCALE GENOMIC DNA]</scope>
    <source>
        <tissue evidence="1">Liver</tissue>
    </source>
</reference>
<evidence type="ECO:0000313" key="2">
    <source>
        <dbReference type="Proteomes" id="UP000028990"/>
    </source>
</evidence>
<name>A0A091DQT5_FUKDA</name>
<dbReference type="AlphaFoldDB" id="A0A091DQT5"/>